<keyword evidence="2" id="KW-0732">Signal</keyword>
<proteinExistence type="predicted"/>
<organism evidence="3 4">
    <name type="scientific">Trichostrongylus colubriformis</name>
    <name type="common">Black scour worm</name>
    <dbReference type="NCBI Taxonomy" id="6319"/>
    <lineage>
        <taxon>Eukaryota</taxon>
        <taxon>Metazoa</taxon>
        <taxon>Ecdysozoa</taxon>
        <taxon>Nematoda</taxon>
        <taxon>Chromadorea</taxon>
        <taxon>Rhabditida</taxon>
        <taxon>Rhabditina</taxon>
        <taxon>Rhabditomorpha</taxon>
        <taxon>Strongyloidea</taxon>
        <taxon>Trichostrongylidae</taxon>
        <taxon>Trichostrongylus</taxon>
    </lineage>
</organism>
<dbReference type="EMBL" id="WIXE01012928">
    <property type="protein sequence ID" value="KAK5975516.1"/>
    <property type="molecule type" value="Genomic_DNA"/>
</dbReference>
<evidence type="ECO:0000256" key="2">
    <source>
        <dbReference type="SAM" id="SignalP"/>
    </source>
</evidence>
<keyword evidence="4" id="KW-1185">Reference proteome</keyword>
<accession>A0AAN8F9H8</accession>
<feature type="region of interest" description="Disordered" evidence="1">
    <location>
        <begin position="136"/>
        <end position="155"/>
    </location>
</feature>
<dbReference type="PANTHER" id="PTHR21041">
    <property type="entry name" value="DENDRITIC CELL-SPECIFIC TRANSMEMBRANE PROTEIN"/>
    <property type="match status" value="1"/>
</dbReference>
<feature type="chain" id="PRO_5042964484" description="Secreted protein" evidence="2">
    <location>
        <begin position="16"/>
        <end position="280"/>
    </location>
</feature>
<feature type="signal peptide" evidence="2">
    <location>
        <begin position="1"/>
        <end position="15"/>
    </location>
</feature>
<evidence type="ECO:0008006" key="5">
    <source>
        <dbReference type="Google" id="ProtNLM"/>
    </source>
</evidence>
<evidence type="ECO:0000256" key="1">
    <source>
        <dbReference type="SAM" id="MobiDB-lite"/>
    </source>
</evidence>
<evidence type="ECO:0000313" key="4">
    <source>
        <dbReference type="Proteomes" id="UP001331761"/>
    </source>
</evidence>
<dbReference type="InterPro" id="IPR051856">
    <property type="entry name" value="CSR-E3_Ligase_Protein"/>
</dbReference>
<dbReference type="AlphaFoldDB" id="A0AAN8F9H8"/>
<protein>
    <recommendedName>
        <fullName evidence="5">Secreted protein</fullName>
    </recommendedName>
</protein>
<evidence type="ECO:0000313" key="3">
    <source>
        <dbReference type="EMBL" id="KAK5975516.1"/>
    </source>
</evidence>
<dbReference type="Proteomes" id="UP001331761">
    <property type="component" value="Unassembled WGS sequence"/>
</dbReference>
<sequence length="280" mass="31602">MFRCAMLCVLFGALGQNGQAPLSLLILDNLNEGPITNIVSNYQRTAEILLCHLELQAKIASNRVSMLTGPVEAVLEKQIEIGLEMLRNLVHKIRTLLTPFMSEIKAAQTKEDKKMEDRDAALNRFAQRKALKTMMKDEEESEAKAEEHESLGMSKENASKLLDSKPTWAEFKTSHGRQIARRVAKRCNDVFVKGVEKCQDLMSSVKDKCYGAVPWYLMFFVCPALNAEEACNIMQRRLQSINACKKYMQNARVSSSMEGDMNDVVNLTNTMDTELQANVR</sequence>
<comment type="caution">
    <text evidence="3">The sequence shown here is derived from an EMBL/GenBank/DDBJ whole genome shotgun (WGS) entry which is preliminary data.</text>
</comment>
<reference evidence="3 4" key="1">
    <citation type="submission" date="2019-10" db="EMBL/GenBank/DDBJ databases">
        <title>Assembly and Annotation for the nematode Trichostrongylus colubriformis.</title>
        <authorList>
            <person name="Martin J."/>
        </authorList>
    </citation>
    <scope>NUCLEOTIDE SEQUENCE [LARGE SCALE GENOMIC DNA]</scope>
    <source>
        <strain evidence="3">G859</strain>
        <tissue evidence="3">Whole worm</tissue>
    </source>
</reference>
<gene>
    <name evidence="3" type="ORF">GCK32_014409</name>
</gene>
<name>A0AAN8F9H8_TRICO</name>
<dbReference type="PANTHER" id="PTHR21041:SF17">
    <property type="entry name" value="E3 UBIQUITIN-PROTEIN LIGASE DCST1"/>
    <property type="match status" value="1"/>
</dbReference>